<sequence>MGFQSKTPPWLKTGEGSTGSVSVTSSATPQDSLSCENKMRFSSTARGNLAVQLRKILSLNMHK</sequence>
<evidence type="ECO:0000256" key="1">
    <source>
        <dbReference type="SAM" id="MobiDB-lite"/>
    </source>
</evidence>
<dbReference type="Proteomes" id="UP001055439">
    <property type="component" value="Chromosome 3"/>
</dbReference>
<dbReference type="EMBL" id="CP097505">
    <property type="protein sequence ID" value="URD93912.1"/>
    <property type="molecule type" value="Genomic_DNA"/>
</dbReference>
<protein>
    <submittedName>
        <fullName evidence="2">Uncharacterized protein</fullName>
    </submittedName>
</protein>
<evidence type="ECO:0000313" key="3">
    <source>
        <dbReference type="Proteomes" id="UP001055439"/>
    </source>
</evidence>
<name>A0A9E7FGV8_9LILI</name>
<gene>
    <name evidence="2" type="ORF">MUK42_32925</name>
</gene>
<accession>A0A9E7FGV8</accession>
<dbReference type="AlphaFoldDB" id="A0A9E7FGV8"/>
<reference evidence="2" key="1">
    <citation type="submission" date="2022-05" db="EMBL/GenBank/DDBJ databases">
        <title>The Musa troglodytarum L. genome provides insights into the mechanism of non-climacteric behaviour and enrichment of carotenoids.</title>
        <authorList>
            <person name="Wang J."/>
        </authorList>
    </citation>
    <scope>NUCLEOTIDE SEQUENCE</scope>
    <source>
        <tissue evidence="2">Leaf</tissue>
    </source>
</reference>
<evidence type="ECO:0000313" key="2">
    <source>
        <dbReference type="EMBL" id="URD93912.1"/>
    </source>
</evidence>
<keyword evidence="3" id="KW-1185">Reference proteome</keyword>
<feature type="region of interest" description="Disordered" evidence="1">
    <location>
        <begin position="1"/>
        <end position="33"/>
    </location>
</feature>
<proteinExistence type="predicted"/>
<organism evidence="2 3">
    <name type="scientific">Musa troglodytarum</name>
    <name type="common">fe'i banana</name>
    <dbReference type="NCBI Taxonomy" id="320322"/>
    <lineage>
        <taxon>Eukaryota</taxon>
        <taxon>Viridiplantae</taxon>
        <taxon>Streptophyta</taxon>
        <taxon>Embryophyta</taxon>
        <taxon>Tracheophyta</taxon>
        <taxon>Spermatophyta</taxon>
        <taxon>Magnoliopsida</taxon>
        <taxon>Liliopsida</taxon>
        <taxon>Zingiberales</taxon>
        <taxon>Musaceae</taxon>
        <taxon>Musa</taxon>
    </lineage>
</organism>